<accession>A0A0B8PKS8</accession>
<proteinExistence type="predicted"/>
<dbReference type="Gene3D" id="3.40.50.300">
    <property type="entry name" value="P-loop containing nucleotide triphosphate hydrolases"/>
    <property type="match status" value="1"/>
</dbReference>
<reference evidence="1 2" key="1">
    <citation type="submission" date="2015-01" db="EMBL/GenBank/DDBJ databases">
        <title>Vibrio sp. C5 JCM 19232 whole genome shotgun sequence.</title>
        <authorList>
            <person name="Sawabe T."/>
            <person name="Meirelles P."/>
            <person name="Feng G."/>
            <person name="Sayaka M."/>
            <person name="Hattori M."/>
            <person name="Ohkuma M."/>
        </authorList>
    </citation>
    <scope>NUCLEOTIDE SEQUENCE [LARGE SCALE GENOMIC DNA]</scope>
    <source>
        <strain evidence="1 2">JCM19232</strain>
    </source>
</reference>
<comment type="caution">
    <text evidence="1">The sequence shown here is derived from an EMBL/GenBank/DDBJ whole genome shotgun (WGS) entry which is preliminary data.</text>
</comment>
<protein>
    <recommendedName>
        <fullName evidence="3">Sulfotransferase domain-containing protein</fullName>
    </recommendedName>
</protein>
<dbReference type="AlphaFoldDB" id="A0A0B8PKS8"/>
<dbReference type="InterPro" id="IPR027417">
    <property type="entry name" value="P-loop_NTPase"/>
</dbReference>
<organism evidence="1 2">
    <name type="scientific">Vibrio ishigakensis</name>
    <dbReference type="NCBI Taxonomy" id="1481914"/>
    <lineage>
        <taxon>Bacteria</taxon>
        <taxon>Pseudomonadati</taxon>
        <taxon>Pseudomonadota</taxon>
        <taxon>Gammaproteobacteria</taxon>
        <taxon>Vibrionales</taxon>
        <taxon>Vibrionaceae</taxon>
        <taxon>Vibrio</taxon>
    </lineage>
</organism>
<name>A0A0B8PKS8_9VIBR</name>
<evidence type="ECO:0000313" key="1">
    <source>
        <dbReference type="EMBL" id="GAM63309.1"/>
    </source>
</evidence>
<dbReference type="SUPFAM" id="SSF52540">
    <property type="entry name" value="P-loop containing nucleoside triphosphate hydrolases"/>
    <property type="match status" value="1"/>
</dbReference>
<dbReference type="Proteomes" id="UP000031670">
    <property type="component" value="Unassembled WGS sequence"/>
</dbReference>
<reference evidence="1 2" key="2">
    <citation type="submission" date="2015-01" db="EMBL/GenBank/DDBJ databases">
        <authorList>
            <consortium name="NBRP consortium"/>
            <person name="Sawabe T."/>
            <person name="Meirelles P."/>
            <person name="Feng G."/>
            <person name="Sayaka M."/>
            <person name="Hattori M."/>
            <person name="Ohkuma M."/>
        </authorList>
    </citation>
    <scope>NUCLEOTIDE SEQUENCE [LARGE SCALE GENOMIC DNA]</scope>
    <source>
        <strain evidence="1 2">JCM19232</strain>
    </source>
</reference>
<evidence type="ECO:0008006" key="3">
    <source>
        <dbReference type="Google" id="ProtNLM"/>
    </source>
</evidence>
<evidence type="ECO:0000313" key="2">
    <source>
        <dbReference type="Proteomes" id="UP000031670"/>
    </source>
</evidence>
<dbReference type="EMBL" id="BBSA01000008">
    <property type="protein sequence ID" value="GAM63309.1"/>
    <property type="molecule type" value="Genomic_DNA"/>
</dbReference>
<sequence length="291" mass="34443">MIYLHIGLHKTGTTSLQRSVFPKIKGKDFIGRFNGPKEQSTELYTRLSLYIHSKCIDKKSEQILHLELYNLEVEGKDIILSDEWITSDYSEFFGVNGGVWQVKLEKISRIVTGLQHRVLVSLRDPVEGFYSQYIEFKQVGIERKYSSFLEYVNKSNDRLAYEYNYLDILLKKYFNKVYYFLFDELIDKDFTKLKEFLETGCIPDVMHVNRKLDQEGRKKVKNYNYYYETSKRLLPTKFINTLRDNLLLSRFINAISTYFNREKEATKITANERSAASIIFKKSIDFYQGLK</sequence>
<gene>
    <name evidence="1" type="ORF">JCM19232_1456</name>
</gene>